<dbReference type="SUPFAM" id="SSF52833">
    <property type="entry name" value="Thioredoxin-like"/>
    <property type="match status" value="1"/>
</dbReference>
<protein>
    <recommendedName>
        <fullName evidence="3">Thiol:disulfide interchange protein DsbA</fullName>
    </recommendedName>
</protein>
<dbReference type="InterPro" id="IPR050824">
    <property type="entry name" value="Thiol_disulfide_DsbA"/>
</dbReference>
<comment type="subcellular location">
    <subcellularLocation>
        <location evidence="1">Periplasm</location>
    </subcellularLocation>
</comment>
<dbReference type="KEGG" id="stri:C7M71_002975"/>
<dbReference type="PANTHER" id="PTHR35891">
    <property type="entry name" value="THIOL:DISULFIDE INTERCHANGE PROTEIN DSBA"/>
    <property type="match status" value="1"/>
</dbReference>
<dbReference type="Gene3D" id="3.40.30.10">
    <property type="entry name" value="Glutaredoxin"/>
    <property type="match status" value="1"/>
</dbReference>
<evidence type="ECO:0000313" key="11">
    <source>
        <dbReference type="Proteomes" id="UP000249340"/>
    </source>
</evidence>
<accession>A0A345SS84</accession>
<comment type="similarity">
    <text evidence="2">Belongs to the thioredoxin family. DsbA subfamily.</text>
</comment>
<keyword evidence="11" id="KW-1185">Reference proteome</keyword>
<dbReference type="AlphaFoldDB" id="A0A345SS84"/>
<feature type="domain" description="Thioredoxin" evidence="9">
    <location>
        <begin position="18"/>
        <end position="210"/>
    </location>
</feature>
<evidence type="ECO:0000256" key="5">
    <source>
        <dbReference type="ARBA" id="ARBA00022764"/>
    </source>
</evidence>
<evidence type="ECO:0000256" key="6">
    <source>
        <dbReference type="ARBA" id="ARBA00023157"/>
    </source>
</evidence>
<evidence type="ECO:0000256" key="4">
    <source>
        <dbReference type="ARBA" id="ARBA00022729"/>
    </source>
</evidence>
<keyword evidence="5" id="KW-0574">Periplasm</keyword>
<feature type="chain" id="PRO_5016873443" description="Thiol:disulfide interchange protein DsbA" evidence="8">
    <location>
        <begin position="24"/>
        <end position="216"/>
    </location>
</feature>
<gene>
    <name evidence="10" type="ORF">C7M71_002975</name>
</gene>
<dbReference type="GO" id="GO:0042597">
    <property type="term" value="C:periplasmic space"/>
    <property type="evidence" value="ECO:0007669"/>
    <property type="project" value="UniProtKB-SubCell"/>
</dbReference>
<evidence type="ECO:0000256" key="2">
    <source>
        <dbReference type="ARBA" id="ARBA00005791"/>
    </source>
</evidence>
<dbReference type="PROSITE" id="PS51352">
    <property type="entry name" value="THIOREDOXIN_2"/>
    <property type="match status" value="1"/>
</dbReference>
<organism evidence="10 11">
    <name type="scientific">Peterkaempfera bronchialis</name>
    <dbReference type="NCBI Taxonomy" id="2126346"/>
    <lineage>
        <taxon>Bacteria</taxon>
        <taxon>Bacillati</taxon>
        <taxon>Actinomycetota</taxon>
        <taxon>Actinomycetes</taxon>
        <taxon>Kitasatosporales</taxon>
        <taxon>Streptomycetaceae</taxon>
        <taxon>Peterkaempfera</taxon>
    </lineage>
</organism>
<dbReference type="EMBL" id="CP031264">
    <property type="protein sequence ID" value="AXI76589.1"/>
    <property type="molecule type" value="Genomic_DNA"/>
</dbReference>
<proteinExistence type="inferred from homology"/>
<feature type="signal peptide" evidence="8">
    <location>
        <begin position="1"/>
        <end position="23"/>
    </location>
</feature>
<dbReference type="PIRSF" id="PIRSF001488">
    <property type="entry name" value="Tdi_protein"/>
    <property type="match status" value="1"/>
</dbReference>
<dbReference type="PANTHER" id="PTHR35891:SF3">
    <property type="entry name" value="THIOL:DISULFIDE INTERCHANGE PROTEIN DSBL"/>
    <property type="match status" value="1"/>
</dbReference>
<evidence type="ECO:0000256" key="3">
    <source>
        <dbReference type="ARBA" id="ARBA00013831"/>
    </source>
</evidence>
<dbReference type="InterPro" id="IPR001853">
    <property type="entry name" value="DSBA-like_thioredoxin_dom"/>
</dbReference>
<dbReference type="InterPro" id="IPR036249">
    <property type="entry name" value="Thioredoxin-like_sf"/>
</dbReference>
<dbReference type="InterPro" id="IPR013766">
    <property type="entry name" value="Thioredoxin_domain"/>
</dbReference>
<evidence type="ECO:0000259" key="9">
    <source>
        <dbReference type="PROSITE" id="PS51352"/>
    </source>
</evidence>
<evidence type="ECO:0000256" key="8">
    <source>
        <dbReference type="SAM" id="SignalP"/>
    </source>
</evidence>
<sequence>MKLLTRGAALLAALATALCPASAASSASAGDTRQGYVRLAHPQAVRESGKREVVEFFWYDCPHSQRLEKPLAAWAARHRADVRLRRVPAVWPGAPAMAAHARLYYTLERLGLVDRLQGAVFHAVRDRHRSLTTEAAAADWAAGQGVDRARFRGAYESAQVRRETREAPRLLERYAVPELPSIVVQGRYRTAPTTAGGVEKMMPVVDRLVRRVNDGR</sequence>
<dbReference type="InterPro" id="IPR023205">
    <property type="entry name" value="DsbA/DsbL"/>
</dbReference>
<dbReference type="Proteomes" id="UP000249340">
    <property type="component" value="Chromosome"/>
</dbReference>
<dbReference type="Pfam" id="PF01323">
    <property type="entry name" value="DSBA"/>
    <property type="match status" value="1"/>
</dbReference>
<dbReference type="CDD" id="cd03019">
    <property type="entry name" value="DsbA_DsbA"/>
    <property type="match status" value="1"/>
</dbReference>
<keyword evidence="4 8" id="KW-0732">Signal</keyword>
<name>A0A345SS84_9ACTN</name>
<keyword evidence="7" id="KW-0676">Redox-active center</keyword>
<evidence type="ECO:0000256" key="1">
    <source>
        <dbReference type="ARBA" id="ARBA00004418"/>
    </source>
</evidence>
<evidence type="ECO:0000313" key="10">
    <source>
        <dbReference type="EMBL" id="AXI76589.1"/>
    </source>
</evidence>
<dbReference type="RefSeq" id="WP_111492690.1">
    <property type="nucleotide sequence ID" value="NZ_CP031264.1"/>
</dbReference>
<reference evidence="11" key="1">
    <citation type="submission" date="2018-07" db="EMBL/GenBank/DDBJ databases">
        <title>Streptacidiphilus bronchialis DSM 106435 chromosome.</title>
        <authorList>
            <person name="Batra D."/>
            <person name="Gulvik C.A."/>
        </authorList>
    </citation>
    <scope>NUCLEOTIDE SEQUENCE [LARGE SCALE GENOMIC DNA]</scope>
    <source>
        <strain evidence="11">DSM 106435</strain>
    </source>
</reference>
<keyword evidence="6" id="KW-1015">Disulfide bond</keyword>
<dbReference type="GO" id="GO:0016491">
    <property type="term" value="F:oxidoreductase activity"/>
    <property type="evidence" value="ECO:0007669"/>
    <property type="project" value="InterPro"/>
</dbReference>
<evidence type="ECO:0000256" key="7">
    <source>
        <dbReference type="ARBA" id="ARBA00023284"/>
    </source>
</evidence>
<dbReference type="OrthoDB" id="9784896at2"/>